<sequence>LFYTKLCRLNSQWNAVKDEPDVVFLLHRGEILCEELKTQYYDLQHLDSYLFADSINRAISGFEEVERVMQRSNLSISKRLYALQCSMDAVEFLKYVPENSAL</sequence>
<organism evidence="1">
    <name type="scientific">Onchocerca flexuosa</name>
    <dbReference type="NCBI Taxonomy" id="387005"/>
    <lineage>
        <taxon>Eukaryota</taxon>
        <taxon>Metazoa</taxon>
        <taxon>Ecdysozoa</taxon>
        <taxon>Nematoda</taxon>
        <taxon>Chromadorea</taxon>
        <taxon>Rhabditida</taxon>
        <taxon>Spirurina</taxon>
        <taxon>Spiruromorpha</taxon>
        <taxon>Filarioidea</taxon>
        <taxon>Onchocercidae</taxon>
        <taxon>Onchocerca</taxon>
    </lineage>
</organism>
<reference evidence="1" key="1">
    <citation type="submission" date="2016-06" db="UniProtKB">
        <authorList>
            <consortium name="WormBaseParasite"/>
        </authorList>
    </citation>
    <scope>IDENTIFICATION</scope>
</reference>
<dbReference type="WBParaSite" id="OFLC_0000781001-mRNA-1">
    <property type="protein sequence ID" value="OFLC_0000781001-mRNA-1"/>
    <property type="gene ID" value="OFLC_0000781001"/>
</dbReference>
<proteinExistence type="predicted"/>
<dbReference type="AlphaFoldDB" id="A0A183HJZ9"/>
<accession>A0A183HJZ9</accession>
<dbReference type="STRING" id="387005.A0A183HJZ9"/>
<evidence type="ECO:0000313" key="1">
    <source>
        <dbReference type="WBParaSite" id="OFLC_0000781001-mRNA-1"/>
    </source>
</evidence>
<name>A0A183HJZ9_9BILA</name>
<protein>
    <submittedName>
        <fullName evidence="1">Ubiquitinyl hydrolase 1</fullName>
    </submittedName>
</protein>